<reference evidence="1" key="1">
    <citation type="submission" date="2021-01" db="EMBL/GenBank/DDBJ databases">
        <authorList>
            <consortium name="Genoscope - CEA"/>
            <person name="William W."/>
        </authorList>
    </citation>
    <scope>NUCLEOTIDE SEQUENCE</scope>
</reference>
<evidence type="ECO:0000313" key="2">
    <source>
        <dbReference type="Proteomes" id="UP000692954"/>
    </source>
</evidence>
<dbReference type="EMBL" id="CAJJDN010000019">
    <property type="protein sequence ID" value="CAD8064767.1"/>
    <property type="molecule type" value="Genomic_DNA"/>
</dbReference>
<evidence type="ECO:0000313" key="1">
    <source>
        <dbReference type="EMBL" id="CAD8064767.1"/>
    </source>
</evidence>
<dbReference type="AlphaFoldDB" id="A0A8S1LB43"/>
<keyword evidence="2" id="KW-1185">Reference proteome</keyword>
<gene>
    <name evidence="1" type="ORF">PSON_ATCC_30995.1.T0190282</name>
</gene>
<name>A0A8S1LB43_9CILI</name>
<organism evidence="1 2">
    <name type="scientific">Paramecium sonneborni</name>
    <dbReference type="NCBI Taxonomy" id="65129"/>
    <lineage>
        <taxon>Eukaryota</taxon>
        <taxon>Sar</taxon>
        <taxon>Alveolata</taxon>
        <taxon>Ciliophora</taxon>
        <taxon>Intramacronucleata</taxon>
        <taxon>Oligohymenophorea</taxon>
        <taxon>Peniculida</taxon>
        <taxon>Parameciidae</taxon>
        <taxon>Paramecium</taxon>
    </lineage>
</organism>
<comment type="caution">
    <text evidence="1">The sequence shown here is derived from an EMBL/GenBank/DDBJ whole genome shotgun (WGS) entry which is preliminary data.</text>
</comment>
<accession>A0A8S1LB43</accession>
<dbReference type="Proteomes" id="UP000692954">
    <property type="component" value="Unassembled WGS sequence"/>
</dbReference>
<sequence length="228" mass="27361">MLINNNIKNKKFVQIFNTSSQLIELESKNQFCKWFINMLKIQNISILEFVFNYSLISTTRILLKQDQIKKRSNNFSIRKLIQFDIQYSTIKEGHIMSKQSVRTLCQGQQISHQDKYQVLQRQRVGGLISHFNSVSICYSFSRIYYSVKLQLLAQEKSLIFGGQISQHKYRIYFYFTCYRQTSQTKQLKFLFRDLNFRHISIQIMYTKMKCFSFQSEFFTNFTNPIKQN</sequence>
<protein>
    <submittedName>
        <fullName evidence="1">Uncharacterized protein</fullName>
    </submittedName>
</protein>
<proteinExistence type="predicted"/>